<protein>
    <submittedName>
        <fullName evidence="1">Uncharacterized protein</fullName>
    </submittedName>
</protein>
<accession>A0A645G372</accession>
<name>A0A645G372_9ZZZZ</name>
<gene>
    <name evidence="1" type="ORF">SDC9_167738</name>
</gene>
<comment type="caution">
    <text evidence="1">The sequence shown here is derived from an EMBL/GenBank/DDBJ whole genome shotgun (WGS) entry which is preliminary data.</text>
</comment>
<dbReference type="AlphaFoldDB" id="A0A645G372"/>
<evidence type="ECO:0000313" key="1">
    <source>
        <dbReference type="EMBL" id="MPN20360.1"/>
    </source>
</evidence>
<reference evidence="1" key="1">
    <citation type="submission" date="2019-08" db="EMBL/GenBank/DDBJ databases">
        <authorList>
            <person name="Kucharzyk K."/>
            <person name="Murdoch R.W."/>
            <person name="Higgins S."/>
            <person name="Loffler F."/>
        </authorList>
    </citation>
    <scope>NUCLEOTIDE SEQUENCE</scope>
</reference>
<proteinExistence type="predicted"/>
<dbReference type="EMBL" id="VSSQ01068096">
    <property type="protein sequence ID" value="MPN20360.1"/>
    <property type="molecule type" value="Genomic_DNA"/>
</dbReference>
<sequence>MPVQGTGILVLRKSGIGYRAVLPGKQVCQKIKRFCRSVGNQHVFRRQVVVLSNLVCERARIWIGIITDQVQATRQMRHNLNRSIPVRDV</sequence>
<organism evidence="1">
    <name type="scientific">bioreactor metagenome</name>
    <dbReference type="NCBI Taxonomy" id="1076179"/>
    <lineage>
        <taxon>unclassified sequences</taxon>
        <taxon>metagenomes</taxon>
        <taxon>ecological metagenomes</taxon>
    </lineage>
</organism>